<keyword evidence="3" id="KW-1185">Reference proteome</keyword>
<dbReference type="InterPro" id="IPR006059">
    <property type="entry name" value="SBP"/>
</dbReference>
<dbReference type="PANTHER" id="PTHR43649">
    <property type="entry name" value="ARABINOSE-BINDING PROTEIN-RELATED"/>
    <property type="match status" value="1"/>
</dbReference>
<feature type="chain" id="PRO_5046458341" evidence="1">
    <location>
        <begin position="23"/>
        <end position="420"/>
    </location>
</feature>
<dbReference type="InterPro" id="IPR050490">
    <property type="entry name" value="Bact_solute-bd_prot1"/>
</dbReference>
<organism evidence="2 3">
    <name type="scientific">Georgenia halophila</name>
    <dbReference type="NCBI Taxonomy" id="620889"/>
    <lineage>
        <taxon>Bacteria</taxon>
        <taxon>Bacillati</taxon>
        <taxon>Actinomycetota</taxon>
        <taxon>Actinomycetes</taxon>
        <taxon>Micrococcales</taxon>
        <taxon>Bogoriellaceae</taxon>
        <taxon>Georgenia</taxon>
    </lineage>
</organism>
<evidence type="ECO:0000313" key="3">
    <source>
        <dbReference type="Proteomes" id="UP001500622"/>
    </source>
</evidence>
<sequence>MKRTSAIKVAATAMGAVLLAAACSEGSADTGSGGEPADPEEVSGDVTFWFYPIGVSGEASWWEPHIEAFNEEYPNVNIDAVPQSFSNREDSLVTAVAGNNAPDVVYFNPDFIPQWAEEDLLLPLDDLRDDWDDFYDSSLDSMSWEGTLYGAPLLMQMMTSYCNADALEAADVECPTTWDEFREAAPAFKEAGYYPTEYQGTTTLNHTYYPFLWQAGGQVLSDDLQSAAFNSPEGLEALEFVKEMVDNEWVPQQPLTVNEPFEQTPIGRAEVGYVRGANLTQTREVVDPELIEVVPPMSNEEQVASGSVGAWSIFNTTESPEAAKAWVRFLSSEDFIATFNEETGYLPPRESIDYLFEDDPQTAQGMEYLDTVRVGVMHPQARQIIDVIRPHIQSVLVEGNDPQAALDAAEEDVNELLARG</sequence>
<dbReference type="Gene3D" id="3.40.190.10">
    <property type="entry name" value="Periplasmic binding protein-like II"/>
    <property type="match status" value="1"/>
</dbReference>
<dbReference type="EMBL" id="BAABGN010000013">
    <property type="protein sequence ID" value="GAA4430704.1"/>
    <property type="molecule type" value="Genomic_DNA"/>
</dbReference>
<dbReference type="CDD" id="cd13585">
    <property type="entry name" value="PBP2_TMBP_like"/>
    <property type="match status" value="1"/>
</dbReference>
<feature type="signal peptide" evidence="1">
    <location>
        <begin position="1"/>
        <end position="22"/>
    </location>
</feature>
<dbReference type="Proteomes" id="UP001500622">
    <property type="component" value="Unassembled WGS sequence"/>
</dbReference>
<evidence type="ECO:0000313" key="2">
    <source>
        <dbReference type="EMBL" id="GAA4430704.1"/>
    </source>
</evidence>
<protein>
    <submittedName>
        <fullName evidence="2">ABC transporter substrate-binding protein</fullName>
    </submittedName>
</protein>
<proteinExistence type="predicted"/>
<comment type="caution">
    <text evidence="2">The sequence shown here is derived from an EMBL/GenBank/DDBJ whole genome shotgun (WGS) entry which is preliminary data.</text>
</comment>
<reference evidence="3" key="1">
    <citation type="journal article" date="2019" name="Int. J. Syst. Evol. Microbiol.">
        <title>The Global Catalogue of Microorganisms (GCM) 10K type strain sequencing project: providing services to taxonomists for standard genome sequencing and annotation.</title>
        <authorList>
            <consortium name="The Broad Institute Genomics Platform"/>
            <consortium name="The Broad Institute Genome Sequencing Center for Infectious Disease"/>
            <person name="Wu L."/>
            <person name="Ma J."/>
        </authorList>
    </citation>
    <scope>NUCLEOTIDE SEQUENCE [LARGE SCALE GENOMIC DNA]</scope>
    <source>
        <strain evidence="3">JCM 17810</strain>
    </source>
</reference>
<dbReference type="RefSeq" id="WP_345217797.1">
    <property type="nucleotide sequence ID" value="NZ_BAABGN010000013.1"/>
</dbReference>
<dbReference type="Pfam" id="PF01547">
    <property type="entry name" value="SBP_bac_1"/>
    <property type="match status" value="1"/>
</dbReference>
<keyword evidence="1" id="KW-0732">Signal</keyword>
<evidence type="ECO:0000256" key="1">
    <source>
        <dbReference type="SAM" id="SignalP"/>
    </source>
</evidence>
<dbReference type="PANTHER" id="PTHR43649:SF12">
    <property type="entry name" value="DIACETYLCHITOBIOSE BINDING PROTEIN DASA"/>
    <property type="match status" value="1"/>
</dbReference>
<gene>
    <name evidence="2" type="ORF">GCM10023169_34430</name>
</gene>
<accession>A0ABP8LKF3</accession>
<dbReference type="SUPFAM" id="SSF53850">
    <property type="entry name" value="Periplasmic binding protein-like II"/>
    <property type="match status" value="1"/>
</dbReference>
<dbReference type="PROSITE" id="PS51257">
    <property type="entry name" value="PROKAR_LIPOPROTEIN"/>
    <property type="match status" value="1"/>
</dbReference>
<name>A0ABP8LKF3_9MICO</name>